<keyword evidence="4" id="KW-1185">Reference proteome</keyword>
<comment type="caution">
    <text evidence="3">The sequence shown here is derived from an EMBL/GenBank/DDBJ whole genome shotgun (WGS) entry which is preliminary data.</text>
</comment>
<dbReference type="Pfam" id="PF13937">
    <property type="entry name" value="DUF4212"/>
    <property type="match status" value="1"/>
</dbReference>
<keyword evidence="1" id="KW-0812">Transmembrane</keyword>
<gene>
    <name evidence="3" type="ORF">FB476_3202</name>
</gene>
<keyword evidence="1" id="KW-1133">Transmembrane helix</keyword>
<dbReference type="InterPro" id="IPR019886">
    <property type="entry name" value="Na_symporter_ssu"/>
</dbReference>
<feature type="transmembrane region" description="Helical" evidence="1">
    <location>
        <begin position="51"/>
        <end position="72"/>
    </location>
</feature>
<organism evidence="3 4">
    <name type="scientific">Ornithinimicrobium humiphilum</name>
    <dbReference type="NCBI Taxonomy" id="125288"/>
    <lineage>
        <taxon>Bacteria</taxon>
        <taxon>Bacillati</taxon>
        <taxon>Actinomycetota</taxon>
        <taxon>Actinomycetes</taxon>
        <taxon>Micrococcales</taxon>
        <taxon>Ornithinimicrobiaceae</taxon>
        <taxon>Ornithinimicrobium</taxon>
    </lineage>
</organism>
<dbReference type="RefSeq" id="WP_141821213.1">
    <property type="nucleotide sequence ID" value="NZ_BAAAIL010000005.1"/>
</dbReference>
<evidence type="ECO:0000256" key="1">
    <source>
        <dbReference type="SAM" id="Phobius"/>
    </source>
</evidence>
<name>A0A543K6V8_9MICO</name>
<evidence type="ECO:0000313" key="4">
    <source>
        <dbReference type="Proteomes" id="UP000315133"/>
    </source>
</evidence>
<dbReference type="AlphaFoldDB" id="A0A543K6V8"/>
<reference evidence="3 4" key="1">
    <citation type="submission" date="2019-06" db="EMBL/GenBank/DDBJ databases">
        <title>Sequencing the genomes of 1000 actinobacteria strains.</title>
        <authorList>
            <person name="Klenk H.-P."/>
        </authorList>
    </citation>
    <scope>NUCLEOTIDE SEQUENCE [LARGE SCALE GENOMIC DNA]</scope>
    <source>
        <strain evidence="3 4">DSM 12362</strain>
    </source>
</reference>
<keyword evidence="1" id="KW-0472">Membrane</keyword>
<dbReference type="EMBL" id="VFPU01000003">
    <property type="protein sequence ID" value="TQM90818.1"/>
    <property type="molecule type" value="Genomic_DNA"/>
</dbReference>
<dbReference type="OrthoDB" id="9797746at2"/>
<sequence length="93" mass="10826">MDAAKRQEYWRRNLRLMAILLTIWALVSFGAGIIFVEPLNDLANFMGMPLGFWFAQQGSILTFLVLIAVYVWRMDKLDKEFGITEYEEGIHHS</sequence>
<evidence type="ECO:0000259" key="2">
    <source>
        <dbReference type="Pfam" id="PF13937"/>
    </source>
</evidence>
<accession>A0A543K6V8</accession>
<dbReference type="NCBIfam" id="TIGR03647">
    <property type="entry name" value="Na_symport_sm"/>
    <property type="match status" value="1"/>
</dbReference>
<feature type="transmembrane region" description="Helical" evidence="1">
    <location>
        <begin position="16"/>
        <end position="36"/>
    </location>
</feature>
<proteinExistence type="predicted"/>
<feature type="domain" description="Sodium symporter small subunit" evidence="2">
    <location>
        <begin position="6"/>
        <end position="83"/>
    </location>
</feature>
<protein>
    <submittedName>
        <fullName evidence="3">Putative solute:sodium symporter small subunit</fullName>
    </submittedName>
</protein>
<dbReference type="Proteomes" id="UP000315133">
    <property type="component" value="Unassembled WGS sequence"/>
</dbReference>
<evidence type="ECO:0000313" key="3">
    <source>
        <dbReference type="EMBL" id="TQM90818.1"/>
    </source>
</evidence>